<reference evidence="9" key="3">
    <citation type="submission" date="2025-08" db="UniProtKB">
        <authorList>
            <consortium name="Ensembl"/>
        </authorList>
    </citation>
    <scope>IDENTIFICATION</scope>
</reference>
<dbReference type="GO" id="GO:0008285">
    <property type="term" value="P:negative regulation of cell population proliferation"/>
    <property type="evidence" value="ECO:0007669"/>
    <property type="project" value="TreeGrafter"/>
</dbReference>
<dbReference type="SMART" id="SM00456">
    <property type="entry name" value="WW"/>
    <property type="match status" value="2"/>
</dbReference>
<dbReference type="OMA" id="AARYYYP"/>
<comment type="subunit">
    <text evidence="3">Homodimer. Stabilized through interaction with STK3/MST2 or STK4/MST1. Interacts (via SARAH domain) with isoform 1 of NEK2. Interacts with ESR1 only in the presence of STK3/MST2. Interacts with WTIP and AJUBA.</text>
</comment>
<evidence type="ECO:0000256" key="2">
    <source>
        <dbReference type="ARBA" id="ARBA00022737"/>
    </source>
</evidence>
<evidence type="ECO:0000256" key="6">
    <source>
        <dbReference type="SAM" id="MobiDB-lite"/>
    </source>
</evidence>
<dbReference type="InterPro" id="IPR001202">
    <property type="entry name" value="WW_dom"/>
</dbReference>
<dbReference type="PANTHER" id="PTHR47522">
    <property type="entry name" value="SALVADOR FAMILY WW DOMAIN-CONTAINING PROTEIN 1"/>
    <property type="match status" value="1"/>
</dbReference>
<dbReference type="Gene3D" id="2.20.70.10">
    <property type="match status" value="2"/>
</dbReference>
<dbReference type="GO" id="GO:0043065">
    <property type="term" value="P:positive regulation of apoptotic process"/>
    <property type="evidence" value="ECO:0007669"/>
    <property type="project" value="TreeGrafter"/>
</dbReference>
<protein>
    <recommendedName>
        <fullName evidence="4">Protein salvador homolog 1</fullName>
    </recommendedName>
    <alternativeName>
        <fullName evidence="5">45 kDa WW domain protein</fullName>
    </alternativeName>
</protein>
<keyword evidence="1" id="KW-0597">Phosphoprotein</keyword>
<dbReference type="GO" id="GO:0060090">
    <property type="term" value="F:molecular adaptor activity"/>
    <property type="evidence" value="ECO:0007669"/>
    <property type="project" value="InterPro"/>
</dbReference>
<evidence type="ECO:0000256" key="3">
    <source>
        <dbReference type="ARBA" id="ARBA00064673"/>
    </source>
</evidence>
<feature type="domain" description="WW" evidence="7">
    <location>
        <begin position="329"/>
        <end position="362"/>
    </location>
</feature>
<dbReference type="InterPro" id="IPR030030">
    <property type="entry name" value="Sav"/>
</dbReference>
<dbReference type="GeneTree" id="ENSGT00940000156106"/>
<evidence type="ECO:0000256" key="1">
    <source>
        <dbReference type="ARBA" id="ARBA00022553"/>
    </source>
</evidence>
<evidence type="ECO:0000313" key="9">
    <source>
        <dbReference type="Ensembl" id="ENSELUP00000039734.3"/>
    </source>
</evidence>
<dbReference type="InterPro" id="IPR011524">
    <property type="entry name" value="SARAH_dom"/>
</dbReference>
<feature type="region of interest" description="Disordered" evidence="6">
    <location>
        <begin position="179"/>
        <end position="237"/>
    </location>
</feature>
<feature type="region of interest" description="Disordered" evidence="6">
    <location>
        <begin position="111"/>
        <end position="139"/>
    </location>
</feature>
<gene>
    <name evidence="9" type="primary">ETV1</name>
</gene>
<dbReference type="KEGG" id="els:114828668"/>
<dbReference type="GO" id="GO:0006915">
    <property type="term" value="P:apoptotic process"/>
    <property type="evidence" value="ECO:0007669"/>
    <property type="project" value="InterPro"/>
</dbReference>
<reference evidence="9" key="2">
    <citation type="submission" date="2020-02" db="EMBL/GenBank/DDBJ databases">
        <title>Esox lucius (northern pike) genome, fEsoLuc1, primary haplotype.</title>
        <authorList>
            <person name="Myers G."/>
            <person name="Karagic N."/>
            <person name="Meyer A."/>
            <person name="Pippel M."/>
            <person name="Reichard M."/>
            <person name="Winkler S."/>
            <person name="Tracey A."/>
            <person name="Sims Y."/>
            <person name="Howe K."/>
            <person name="Rhie A."/>
            <person name="Formenti G."/>
            <person name="Durbin R."/>
            <person name="Fedrigo O."/>
            <person name="Jarvis E.D."/>
        </authorList>
    </citation>
    <scope>NUCLEOTIDE SEQUENCE [LARGE SCALE GENOMIC DNA]</scope>
</reference>
<evidence type="ECO:0000259" key="7">
    <source>
        <dbReference type="PROSITE" id="PS50020"/>
    </source>
</evidence>
<proteinExistence type="predicted"/>
<keyword evidence="10" id="KW-1185">Reference proteome</keyword>
<dbReference type="AlphaFoldDB" id="A0AB40EBY7"/>
<dbReference type="Pfam" id="PF00397">
    <property type="entry name" value="WW"/>
    <property type="match status" value="1"/>
</dbReference>
<evidence type="ECO:0000259" key="8">
    <source>
        <dbReference type="PROSITE" id="PS50951"/>
    </source>
</evidence>
<reference evidence="10" key="1">
    <citation type="journal article" date="2014" name="PLoS ONE">
        <title>The genome and linkage map of the northern pike (Esox lucius): conserved synteny revealed between the salmonid sister group and the Neoteleostei.</title>
        <authorList>
            <person name="Rondeau E.B."/>
            <person name="Minkley D.R."/>
            <person name="Leong J.S."/>
            <person name="Messmer A.M."/>
            <person name="Jantzen J.R."/>
            <person name="von Schalburg K.R."/>
            <person name="Lemon C."/>
            <person name="Bird N.H."/>
            <person name="Koop B.F."/>
        </authorList>
    </citation>
    <scope>NUCLEOTIDE SEQUENCE</scope>
</reference>
<evidence type="ECO:0000256" key="4">
    <source>
        <dbReference type="ARBA" id="ARBA00069827"/>
    </source>
</evidence>
<dbReference type="CDD" id="cd00201">
    <property type="entry name" value="WW"/>
    <property type="match status" value="2"/>
</dbReference>
<dbReference type="GO" id="GO:0035329">
    <property type="term" value="P:hippo signaling"/>
    <property type="evidence" value="ECO:0007669"/>
    <property type="project" value="InterPro"/>
</dbReference>
<evidence type="ECO:0000313" key="10">
    <source>
        <dbReference type="Proteomes" id="UP000265140"/>
    </source>
</evidence>
<feature type="region of interest" description="Disordered" evidence="6">
    <location>
        <begin position="253"/>
        <end position="294"/>
    </location>
</feature>
<feature type="domain" description="WW" evidence="7">
    <location>
        <begin position="294"/>
        <end position="327"/>
    </location>
</feature>
<dbReference type="Proteomes" id="UP000265140">
    <property type="component" value="Chromosome 15"/>
</dbReference>
<dbReference type="InterPro" id="IPR036020">
    <property type="entry name" value="WW_dom_sf"/>
</dbReference>
<dbReference type="Ensembl" id="ENSELUT00000041583.3">
    <property type="protein sequence ID" value="ENSELUP00000039734.3"/>
    <property type="gene ID" value="ENSELUG00000019971.3"/>
</dbReference>
<organism evidence="9 10">
    <name type="scientific">Esox lucius</name>
    <name type="common">Northern pike</name>
    <dbReference type="NCBI Taxonomy" id="8010"/>
    <lineage>
        <taxon>Eukaryota</taxon>
        <taxon>Metazoa</taxon>
        <taxon>Chordata</taxon>
        <taxon>Craniata</taxon>
        <taxon>Vertebrata</taxon>
        <taxon>Euteleostomi</taxon>
        <taxon>Actinopterygii</taxon>
        <taxon>Neopterygii</taxon>
        <taxon>Teleostei</taxon>
        <taxon>Protacanthopterygii</taxon>
        <taxon>Esociformes</taxon>
        <taxon>Esocidae</taxon>
        <taxon>Esox</taxon>
    </lineage>
</organism>
<dbReference type="GO" id="GO:0005829">
    <property type="term" value="C:cytosol"/>
    <property type="evidence" value="ECO:0007669"/>
    <property type="project" value="TreeGrafter"/>
</dbReference>
<accession>A0AB40EBY7</accession>
<evidence type="ECO:0000256" key="5">
    <source>
        <dbReference type="ARBA" id="ARBA00080895"/>
    </source>
</evidence>
<dbReference type="PROSITE" id="PS50020">
    <property type="entry name" value="WW_DOMAIN_2"/>
    <property type="match status" value="2"/>
</dbReference>
<dbReference type="PROSITE" id="PS50951">
    <property type="entry name" value="SARAH"/>
    <property type="match status" value="1"/>
</dbReference>
<dbReference type="CDD" id="cd21433">
    <property type="entry name" value="SARAH_Sav"/>
    <property type="match status" value="1"/>
</dbReference>
<dbReference type="STRING" id="8010.ENSELUP00000039734"/>
<dbReference type="PANTHER" id="PTHR47522:SF2">
    <property type="entry name" value="PROTEIN SALVADOR HOMOLOG 1"/>
    <property type="match status" value="1"/>
</dbReference>
<reference evidence="9" key="4">
    <citation type="submission" date="2025-09" db="UniProtKB">
        <authorList>
            <consortium name="Ensembl"/>
        </authorList>
    </citation>
    <scope>IDENTIFICATION</scope>
</reference>
<dbReference type="SUPFAM" id="SSF51045">
    <property type="entry name" value="WW domain"/>
    <property type="match status" value="2"/>
</dbReference>
<name>A0AB40EBY7_ESOLU</name>
<dbReference type="Bgee" id="ENSELUG00000019971">
    <property type="expression patterns" value="Expressed in heart"/>
</dbReference>
<dbReference type="FunFam" id="2.20.70.10:FF:000035">
    <property type="entry name" value="Salvador homolog 1 (Drosophila)"/>
    <property type="match status" value="1"/>
</dbReference>
<keyword evidence="2" id="KW-0677">Repeat</keyword>
<sequence>MSFKGTVPSVACWGISALPPRPIANIDNMCALKLHDSTMKHCRQSLINWTPPAFAAPLPGNYCTSILFTEIMLSRKKSKNEASKPAEVHGKYVKKETSPLLRNLMPSFIRHGPTIPRRTEVPLSETGPSAYPVVPNPEPGMARNKSFMRTPVQRAPHEVARRESHRMSAPPYLPRSLGDLPHEYGGSSQSFLPDVSPMAENGDAGRYYYPPPLEPYYDSQPAQHRRPQARPQQAARAPERFHDEYRYYEHNEHPSFQRPPAQHTSPAPNRPPTGIGRMQAKSLGNLSSPSAEDLPLPRGWTVDWTIRGRKYYIDHNTNTTHWSHPLEREGLPPGWEKVESAEFGTYYVDHINKRAQYRHPCAPSVPRYDQPPPLPPPVVYQPRPIERNHPVLVPANPYHTAEIPDWLQVYARAPLKYDHILKWELFQLVDLDTYQGMLKLLFMKELERIVKSYEAYRQALLSEADHRKQRQQWYAQGQPQAQTGNNFTGNI</sequence>
<feature type="domain" description="SARAH" evidence="8">
    <location>
        <begin position="420"/>
        <end position="467"/>
    </location>
</feature>